<dbReference type="Gene3D" id="2.60.40.10">
    <property type="entry name" value="Immunoglobulins"/>
    <property type="match status" value="1"/>
</dbReference>
<dbReference type="InterPro" id="IPR004193">
    <property type="entry name" value="Glyco_hydro_13_N"/>
</dbReference>
<accession>A0ABV7FFQ4</accession>
<proteinExistence type="inferred from homology"/>
<dbReference type="SUPFAM" id="SSF81296">
    <property type="entry name" value="E set domains"/>
    <property type="match status" value="2"/>
</dbReference>
<dbReference type="Gene3D" id="3.20.20.80">
    <property type="entry name" value="Glycosidases"/>
    <property type="match status" value="1"/>
</dbReference>
<comment type="subunit">
    <text evidence="10">Monomer.</text>
</comment>
<dbReference type="CDD" id="cd02855">
    <property type="entry name" value="E_set_GBE_prok_N"/>
    <property type="match status" value="1"/>
</dbReference>
<comment type="function">
    <text evidence="2 10">Catalyzes the formation of the alpha-1,6-glucosidic linkages in glycogen by scission of a 1,4-alpha-linked oligosaccharide from growing alpha-1,4-glucan chains and the subsequent attachment of the oligosaccharide to the alpha-1,6 position.</text>
</comment>
<evidence type="ECO:0000256" key="4">
    <source>
        <dbReference type="ARBA" id="ARBA00009000"/>
    </source>
</evidence>
<dbReference type="SMART" id="SM00642">
    <property type="entry name" value="Aamy"/>
    <property type="match status" value="1"/>
</dbReference>
<evidence type="ECO:0000256" key="8">
    <source>
        <dbReference type="ARBA" id="ARBA00023056"/>
    </source>
</evidence>
<feature type="active site" description="Proton donor" evidence="10">
    <location>
        <position position="471"/>
    </location>
</feature>
<dbReference type="Proteomes" id="UP001595555">
    <property type="component" value="Unassembled WGS sequence"/>
</dbReference>
<evidence type="ECO:0000259" key="11">
    <source>
        <dbReference type="SMART" id="SM00642"/>
    </source>
</evidence>
<keyword evidence="7 10" id="KW-0808">Transferase</keyword>
<evidence type="ECO:0000256" key="10">
    <source>
        <dbReference type="HAMAP-Rule" id="MF_00685"/>
    </source>
</evidence>
<dbReference type="Pfam" id="PF02806">
    <property type="entry name" value="Alpha-amylase_C"/>
    <property type="match status" value="1"/>
</dbReference>
<organism evidence="12 13">
    <name type="scientific">Cellvibrio fontiphilus</name>
    <dbReference type="NCBI Taxonomy" id="1815559"/>
    <lineage>
        <taxon>Bacteria</taxon>
        <taxon>Pseudomonadati</taxon>
        <taxon>Pseudomonadota</taxon>
        <taxon>Gammaproteobacteria</taxon>
        <taxon>Cellvibrionales</taxon>
        <taxon>Cellvibrionaceae</taxon>
        <taxon>Cellvibrio</taxon>
    </lineage>
</organism>
<dbReference type="Pfam" id="PF00128">
    <property type="entry name" value="Alpha-amylase"/>
    <property type="match status" value="2"/>
</dbReference>
<dbReference type="PANTHER" id="PTHR43651">
    <property type="entry name" value="1,4-ALPHA-GLUCAN-BRANCHING ENZYME"/>
    <property type="match status" value="1"/>
</dbReference>
<dbReference type="PIRSF" id="PIRSF000463">
    <property type="entry name" value="GlgB"/>
    <property type="match status" value="1"/>
</dbReference>
<keyword evidence="13" id="KW-1185">Reference proteome</keyword>
<dbReference type="NCBIfam" id="NF008967">
    <property type="entry name" value="PRK12313.1"/>
    <property type="match status" value="1"/>
</dbReference>
<keyword evidence="8 10" id="KW-0320">Glycogen biosynthesis</keyword>
<dbReference type="EMBL" id="JBHRTF010000003">
    <property type="protein sequence ID" value="MFC3115573.1"/>
    <property type="molecule type" value="Genomic_DNA"/>
</dbReference>
<evidence type="ECO:0000256" key="1">
    <source>
        <dbReference type="ARBA" id="ARBA00000826"/>
    </source>
</evidence>
<evidence type="ECO:0000256" key="3">
    <source>
        <dbReference type="ARBA" id="ARBA00004964"/>
    </source>
</evidence>
<evidence type="ECO:0000256" key="6">
    <source>
        <dbReference type="ARBA" id="ARBA00022676"/>
    </source>
</evidence>
<comment type="caution">
    <text evidence="12">The sequence shown here is derived from an EMBL/GenBank/DDBJ whole genome shotgun (WGS) entry which is preliminary data.</text>
</comment>
<dbReference type="InterPro" id="IPR013780">
    <property type="entry name" value="Glyco_hydro_b"/>
</dbReference>
<dbReference type="InterPro" id="IPR014756">
    <property type="entry name" value="Ig_E-set"/>
</dbReference>
<dbReference type="InterPro" id="IPR044143">
    <property type="entry name" value="GlgB_N_E_set_prok"/>
</dbReference>
<feature type="active site" description="Nucleophile" evidence="10">
    <location>
        <position position="418"/>
    </location>
</feature>
<dbReference type="PANTHER" id="PTHR43651:SF3">
    <property type="entry name" value="1,4-ALPHA-GLUCAN-BRANCHING ENZYME"/>
    <property type="match status" value="1"/>
</dbReference>
<evidence type="ECO:0000313" key="13">
    <source>
        <dbReference type="Proteomes" id="UP001595555"/>
    </source>
</evidence>
<keyword evidence="5 10" id="KW-0321">Glycogen metabolism</keyword>
<keyword evidence="6 10" id="KW-0328">Glycosyltransferase</keyword>
<dbReference type="NCBIfam" id="TIGR01515">
    <property type="entry name" value="branching_enzym"/>
    <property type="match status" value="1"/>
</dbReference>
<dbReference type="GO" id="GO:0003844">
    <property type="term" value="F:1,4-alpha-glucan branching enzyme activity"/>
    <property type="evidence" value="ECO:0007669"/>
    <property type="project" value="UniProtKB-EC"/>
</dbReference>
<comment type="similarity">
    <text evidence="4 10">Belongs to the glycosyl hydrolase 13 family. GlgB subfamily.</text>
</comment>
<dbReference type="InterPro" id="IPR013783">
    <property type="entry name" value="Ig-like_fold"/>
</dbReference>
<keyword evidence="9 10" id="KW-0119">Carbohydrate metabolism</keyword>
<dbReference type="InterPro" id="IPR054169">
    <property type="entry name" value="GlgB_N"/>
</dbReference>
<evidence type="ECO:0000256" key="9">
    <source>
        <dbReference type="ARBA" id="ARBA00023277"/>
    </source>
</evidence>
<dbReference type="Gene3D" id="2.60.40.1180">
    <property type="entry name" value="Golgi alpha-mannosidase II"/>
    <property type="match status" value="1"/>
</dbReference>
<comment type="catalytic activity">
    <reaction evidence="1 10">
        <text>Transfers a segment of a (1-&gt;4)-alpha-D-glucan chain to a primary hydroxy group in a similar glucan chain.</text>
        <dbReference type="EC" id="2.4.1.18"/>
    </reaction>
</comment>
<evidence type="ECO:0000256" key="5">
    <source>
        <dbReference type="ARBA" id="ARBA00022600"/>
    </source>
</evidence>
<dbReference type="InterPro" id="IPR017853">
    <property type="entry name" value="GH"/>
</dbReference>
<dbReference type="SUPFAM" id="SSF51011">
    <property type="entry name" value="Glycosyl hydrolase domain"/>
    <property type="match status" value="1"/>
</dbReference>
<evidence type="ECO:0000256" key="7">
    <source>
        <dbReference type="ARBA" id="ARBA00022679"/>
    </source>
</evidence>
<dbReference type="Pfam" id="PF22019">
    <property type="entry name" value="GlgB_N"/>
    <property type="match status" value="1"/>
</dbReference>
<dbReference type="InterPro" id="IPR006048">
    <property type="entry name" value="A-amylase/branching_C"/>
</dbReference>
<evidence type="ECO:0000313" key="12">
    <source>
        <dbReference type="EMBL" id="MFC3115573.1"/>
    </source>
</evidence>
<protein>
    <recommendedName>
        <fullName evidence="10">1,4-alpha-glucan branching enzyme GlgB</fullName>
        <ecNumber evidence="10">2.4.1.18</ecNumber>
    </recommendedName>
    <alternativeName>
        <fullName evidence="10">1,4-alpha-D-glucan:1,4-alpha-D-glucan 6-glucosyl-transferase</fullName>
    </alternativeName>
    <alternativeName>
        <fullName evidence="10">Alpha-(1-&gt;4)-glucan branching enzyme</fullName>
    </alternativeName>
    <alternativeName>
        <fullName evidence="10">Glycogen branching enzyme</fullName>
        <shortName evidence="10">BE</shortName>
    </alternativeName>
</protein>
<dbReference type="CDD" id="cd11322">
    <property type="entry name" value="AmyAc_Glg_BE"/>
    <property type="match status" value="1"/>
</dbReference>
<feature type="domain" description="Glycosyl hydrolase family 13 catalytic" evidence="11">
    <location>
        <begin position="261"/>
        <end position="628"/>
    </location>
</feature>
<dbReference type="RefSeq" id="WP_378117991.1">
    <property type="nucleotide sequence ID" value="NZ_JBHRTF010000003.1"/>
</dbReference>
<dbReference type="SUPFAM" id="SSF51445">
    <property type="entry name" value="(Trans)glycosidases"/>
    <property type="match status" value="1"/>
</dbReference>
<dbReference type="EC" id="2.4.1.18" evidence="10"/>
<dbReference type="InterPro" id="IPR006047">
    <property type="entry name" value="GH13_cat_dom"/>
</dbReference>
<name>A0ABV7FFQ4_9GAMM</name>
<reference evidence="13" key="1">
    <citation type="journal article" date="2019" name="Int. J. Syst. Evol. Microbiol.">
        <title>The Global Catalogue of Microorganisms (GCM) 10K type strain sequencing project: providing services to taxonomists for standard genome sequencing and annotation.</title>
        <authorList>
            <consortium name="The Broad Institute Genomics Platform"/>
            <consortium name="The Broad Institute Genome Sequencing Center for Infectious Disease"/>
            <person name="Wu L."/>
            <person name="Ma J."/>
        </authorList>
    </citation>
    <scope>NUCLEOTIDE SEQUENCE [LARGE SCALE GENOMIC DNA]</scope>
    <source>
        <strain evidence="13">KCTC 52237</strain>
    </source>
</reference>
<dbReference type="Pfam" id="PF02922">
    <property type="entry name" value="CBM_48"/>
    <property type="match status" value="1"/>
</dbReference>
<sequence>MPNSQQDNNLSHEMLRIVTATHHDPFEVLGRHPLGDKATADADTFVRAYIPGARSVAVQTTNSQFVSMARIEGTDFFVWQGLGQDLPARYQLHWLDRHNQPHTEVDPYCFAPLLGDIDMHLFAEGQHWNIHHHLGAHPRLVDGISGVMFATWAPNAERISVVGDFNDWDGRAHPMRVRGGSGLWELFIPGVQPGAIYKFEIRNRASGAVFLKSDPYGQAFELRPQTGSIVKADSLYKWQDKSWIDQREHWNWQSSPMSVYEMHLGSWRRGWAGEFLNYREIAHQLVDYIKPLGFTHVEILPVSEHPFDDSWGYQTTGYFAPTSRFGSPDDFRYFVDYLHQHNIGVILDWVPAHFPKDAHALARFDGSALYEHEDPRLGEHRDWGTLIYNYGRNEVRNFLLASALFWLKEYHLDGLRVDAVASMLYLDYSREHDQWLPNKYGGNENLEAMDFLKQLNEICHGQVPGALVIAEESTSWPQVTRPTWVGGLGFSMKWNMGWMHDTLDYFSKDPIHRQYHHNQLTFGMIYAFTENFQLPFSHDEVVHGKGSMLNKMPGDDWQKFANLRLLYTYMYTYPGTKLLFMGSEFGQWSEWAAGRSLDWHLLEYPSHQGLANLVKDLNQHYKTMPSLYQRSFRHDGFEWIDCHDSTQSIISYIRKSDEDFSIVVLNFTPVARDNYRIGVPVAGVYREVLNSDSNFYGGSNYGNGDPLHTQEIPWMNHQQSLDIHLPPLGALILKLI</sequence>
<dbReference type="InterPro" id="IPR006407">
    <property type="entry name" value="GlgB"/>
</dbReference>
<gene>
    <name evidence="10 12" type="primary">glgB</name>
    <name evidence="12" type="ORF">ACFODX_08395</name>
</gene>
<dbReference type="NCBIfam" id="NF003811">
    <property type="entry name" value="PRK05402.1"/>
    <property type="match status" value="1"/>
</dbReference>
<dbReference type="HAMAP" id="MF_00685">
    <property type="entry name" value="GlgB"/>
    <property type="match status" value="1"/>
</dbReference>
<dbReference type="InterPro" id="IPR037439">
    <property type="entry name" value="Branching_enzy"/>
</dbReference>
<comment type="pathway">
    <text evidence="3 10">Glycan biosynthesis; glycogen biosynthesis.</text>
</comment>
<evidence type="ECO:0000256" key="2">
    <source>
        <dbReference type="ARBA" id="ARBA00002953"/>
    </source>
</evidence>